<dbReference type="STRING" id="667725.A0A0L0F722"/>
<dbReference type="EMBL" id="KQ247049">
    <property type="protein sequence ID" value="KNC72439.1"/>
    <property type="molecule type" value="Genomic_DNA"/>
</dbReference>
<keyword evidence="1" id="KW-1133">Transmembrane helix</keyword>
<evidence type="ECO:0000256" key="1">
    <source>
        <dbReference type="SAM" id="Phobius"/>
    </source>
</evidence>
<reference evidence="2 3" key="1">
    <citation type="submission" date="2011-02" db="EMBL/GenBank/DDBJ databases">
        <title>The Genome Sequence of Sphaeroforma arctica JP610.</title>
        <authorList>
            <consortium name="The Broad Institute Genome Sequencing Platform"/>
            <person name="Russ C."/>
            <person name="Cuomo C."/>
            <person name="Young S.K."/>
            <person name="Zeng Q."/>
            <person name="Gargeya S."/>
            <person name="Alvarado L."/>
            <person name="Berlin A."/>
            <person name="Chapman S.B."/>
            <person name="Chen Z."/>
            <person name="Freedman E."/>
            <person name="Gellesch M."/>
            <person name="Goldberg J."/>
            <person name="Griggs A."/>
            <person name="Gujja S."/>
            <person name="Heilman E."/>
            <person name="Heiman D."/>
            <person name="Howarth C."/>
            <person name="Mehta T."/>
            <person name="Neiman D."/>
            <person name="Pearson M."/>
            <person name="Roberts A."/>
            <person name="Saif S."/>
            <person name="Shea T."/>
            <person name="Shenoy N."/>
            <person name="Sisk P."/>
            <person name="Stolte C."/>
            <person name="Sykes S."/>
            <person name="White J."/>
            <person name="Yandava C."/>
            <person name="Burger G."/>
            <person name="Gray M.W."/>
            <person name="Holland P.W.H."/>
            <person name="King N."/>
            <person name="Lang F.B.F."/>
            <person name="Roger A.J."/>
            <person name="Ruiz-Trillo I."/>
            <person name="Haas B."/>
            <person name="Nusbaum C."/>
            <person name="Birren B."/>
        </authorList>
    </citation>
    <scope>NUCLEOTIDE SEQUENCE [LARGE SCALE GENOMIC DNA]</scope>
    <source>
        <strain evidence="2 3">JP610</strain>
    </source>
</reference>
<feature type="non-terminal residue" evidence="2">
    <location>
        <position position="1"/>
    </location>
</feature>
<sequence>GLVVCAEPNAEIYRFDSQLFLTTDQHSYSPIALSDANVLLQGTLVRNVDYVYGMAVYTGDDTKLSMNKKVPEEKSTALDALIDRCVAAIFISQLCIAAVLGGLGLWQQMSDQEDMWYLGGRGSHEMNWYDFLVVPLRMLLLMSLMIPISLK</sequence>
<evidence type="ECO:0000313" key="3">
    <source>
        <dbReference type="Proteomes" id="UP000054560"/>
    </source>
</evidence>
<dbReference type="GO" id="GO:0045332">
    <property type="term" value="P:phospholipid translocation"/>
    <property type="evidence" value="ECO:0007669"/>
    <property type="project" value="TreeGrafter"/>
</dbReference>
<gene>
    <name evidence="2" type="ORF">SARC_15003</name>
</gene>
<dbReference type="OrthoDB" id="377733at2759"/>
<proteinExistence type="predicted"/>
<keyword evidence="1" id="KW-0472">Membrane</keyword>
<organism evidence="2 3">
    <name type="scientific">Sphaeroforma arctica JP610</name>
    <dbReference type="NCBI Taxonomy" id="667725"/>
    <lineage>
        <taxon>Eukaryota</taxon>
        <taxon>Ichthyosporea</taxon>
        <taxon>Ichthyophonida</taxon>
        <taxon>Sphaeroforma</taxon>
    </lineage>
</organism>
<keyword evidence="1" id="KW-0812">Transmembrane</keyword>
<dbReference type="GO" id="GO:0005886">
    <property type="term" value="C:plasma membrane"/>
    <property type="evidence" value="ECO:0007669"/>
    <property type="project" value="TreeGrafter"/>
</dbReference>
<dbReference type="GO" id="GO:0140326">
    <property type="term" value="F:ATPase-coupled intramembrane lipid transporter activity"/>
    <property type="evidence" value="ECO:0007669"/>
    <property type="project" value="TreeGrafter"/>
</dbReference>
<dbReference type="PANTHER" id="PTHR24092:SF19">
    <property type="entry name" value="PHOSPHOLIPID-TRANSPORTING ATPASE"/>
    <property type="match status" value="1"/>
</dbReference>
<feature type="non-terminal residue" evidence="2">
    <location>
        <position position="151"/>
    </location>
</feature>
<protein>
    <submittedName>
        <fullName evidence="2">Uncharacterized protein</fullName>
    </submittedName>
</protein>
<dbReference type="GeneID" id="25915507"/>
<dbReference type="PANTHER" id="PTHR24092">
    <property type="entry name" value="PROBABLE PHOSPHOLIPID-TRANSPORTING ATPASE"/>
    <property type="match status" value="1"/>
</dbReference>
<feature type="transmembrane region" description="Helical" evidence="1">
    <location>
        <begin position="126"/>
        <end position="150"/>
    </location>
</feature>
<dbReference type="Proteomes" id="UP000054560">
    <property type="component" value="Unassembled WGS sequence"/>
</dbReference>
<dbReference type="eggNOG" id="KOG0206">
    <property type="taxonomic scope" value="Eukaryota"/>
</dbReference>
<evidence type="ECO:0000313" key="2">
    <source>
        <dbReference type="EMBL" id="KNC72439.1"/>
    </source>
</evidence>
<dbReference type="AlphaFoldDB" id="A0A0L0F722"/>
<feature type="transmembrane region" description="Helical" evidence="1">
    <location>
        <begin position="85"/>
        <end position="106"/>
    </location>
</feature>
<accession>A0A0L0F722</accession>
<dbReference type="RefSeq" id="XP_014146341.1">
    <property type="nucleotide sequence ID" value="XM_014290866.1"/>
</dbReference>
<keyword evidence="3" id="KW-1185">Reference proteome</keyword>
<name>A0A0L0F722_9EUKA</name>